<accession>A0A2R6AD19</accession>
<evidence type="ECO:0000256" key="1">
    <source>
        <dbReference type="SAM" id="Phobius"/>
    </source>
</evidence>
<dbReference type="AlphaFoldDB" id="A0A2R6AD19"/>
<feature type="transmembrane region" description="Helical" evidence="1">
    <location>
        <begin position="271"/>
        <end position="291"/>
    </location>
</feature>
<proteinExistence type="predicted"/>
<reference evidence="3 4" key="1">
    <citation type="submission" date="2017-04" db="EMBL/GenBank/DDBJ databases">
        <title>Novel microbial lineages endemic to geothermal iron-oxide mats fill important gaps in the evolutionary history of Archaea.</title>
        <authorList>
            <person name="Jay Z.J."/>
            <person name="Beam J.P."/>
            <person name="Dlakic M."/>
            <person name="Rusch D.B."/>
            <person name="Kozubal M.A."/>
            <person name="Inskeep W.P."/>
        </authorList>
    </citation>
    <scope>NUCLEOTIDE SEQUENCE [LARGE SCALE GENOMIC DNA]</scope>
    <source>
        <strain evidence="3">OSP_D</strain>
    </source>
</reference>
<dbReference type="InterPro" id="IPR036259">
    <property type="entry name" value="MFS_trans_sf"/>
</dbReference>
<feature type="domain" description="Major facilitator superfamily (MFS) profile" evidence="2">
    <location>
        <begin position="1"/>
        <end position="418"/>
    </location>
</feature>
<dbReference type="Pfam" id="PF07690">
    <property type="entry name" value="MFS_1"/>
    <property type="match status" value="1"/>
</dbReference>
<dbReference type="InterPro" id="IPR011701">
    <property type="entry name" value="MFS"/>
</dbReference>
<feature type="transmembrane region" description="Helical" evidence="1">
    <location>
        <begin position="100"/>
        <end position="125"/>
    </location>
</feature>
<dbReference type="SUPFAM" id="SSF103473">
    <property type="entry name" value="MFS general substrate transporter"/>
    <property type="match status" value="1"/>
</dbReference>
<name>A0A2R6AD19_9ARCH</name>
<dbReference type="PANTHER" id="PTHR23518:SF2">
    <property type="entry name" value="MAJOR FACILITATOR SUPERFAMILY TRANSPORTER"/>
    <property type="match status" value="1"/>
</dbReference>
<evidence type="ECO:0000313" key="4">
    <source>
        <dbReference type="Proteomes" id="UP000240880"/>
    </source>
</evidence>
<sequence length="419" mass="45530">MSLMKTAKSDRWFYSAFFGSVTTGPLGTIVALKVLSVGGTVIQYGVIASVATLATVIASIFWGILIDEVNERWLVLGISYFGVMASLIGMYSSTTLFNLAFSYVVASFFQAAAGPASNVLIMQLTTKDGWSKAFGRYNAFSSAGVVFGYVVSSIFSTFFSLNSVILILSPFCAISTALVFVTLRGVSTPPIERRALALNRTSFISRLLSNPTFFLHLPRKEDLKGFVRMLRTSFNRETPLLYLSLFVFNFSSGIFNTAFNPSLVKKGLENGVVLGVNLFVMVVQTLSMRIAGRPSKKEELSAVRRGLAFRMLGYVATSLSIYFLASYELAIAVGLSFALSGGYAYSLIYVSMFSLVFDSLQMERQGGMLGIVSALSGVGVFLGSLVSGYLAFYAGYTVTDLVAAVFLGVVYYLLRSFKE</sequence>
<dbReference type="InterPro" id="IPR020846">
    <property type="entry name" value="MFS_dom"/>
</dbReference>
<dbReference type="PANTHER" id="PTHR23518">
    <property type="entry name" value="C-METHYLTRANSFERASE"/>
    <property type="match status" value="1"/>
</dbReference>
<feature type="transmembrane region" description="Helical" evidence="1">
    <location>
        <begin position="165"/>
        <end position="186"/>
    </location>
</feature>
<organism evidence="3 4">
    <name type="scientific">Candidatus Marsarchaeota G1 archaeon OSP_D</name>
    <dbReference type="NCBI Taxonomy" id="1978155"/>
    <lineage>
        <taxon>Archaea</taxon>
        <taxon>Candidatus Marsarchaeota</taxon>
        <taxon>Candidatus Marsarchaeota group 1</taxon>
    </lineage>
</organism>
<protein>
    <recommendedName>
        <fullName evidence="2">Major facilitator superfamily (MFS) profile domain-containing protein</fullName>
    </recommendedName>
</protein>
<feature type="transmembrane region" description="Helical" evidence="1">
    <location>
        <begin position="367"/>
        <end position="387"/>
    </location>
</feature>
<feature type="transmembrane region" description="Helical" evidence="1">
    <location>
        <begin position="41"/>
        <end position="66"/>
    </location>
</feature>
<dbReference type="PROSITE" id="PS50850">
    <property type="entry name" value="MFS"/>
    <property type="match status" value="1"/>
</dbReference>
<keyword evidence="1" id="KW-0472">Membrane</keyword>
<keyword evidence="1" id="KW-1133">Transmembrane helix</keyword>
<feature type="transmembrane region" description="Helical" evidence="1">
    <location>
        <begin position="343"/>
        <end position="360"/>
    </location>
</feature>
<dbReference type="EMBL" id="NEXC01000006">
    <property type="protein sequence ID" value="PSN84203.1"/>
    <property type="molecule type" value="Genomic_DNA"/>
</dbReference>
<feature type="transmembrane region" description="Helical" evidence="1">
    <location>
        <begin position="12"/>
        <end position="35"/>
    </location>
</feature>
<evidence type="ECO:0000259" key="2">
    <source>
        <dbReference type="PROSITE" id="PS50850"/>
    </source>
</evidence>
<keyword evidence="1" id="KW-0812">Transmembrane</keyword>
<feature type="transmembrane region" description="Helical" evidence="1">
    <location>
        <begin position="73"/>
        <end position="94"/>
    </location>
</feature>
<feature type="transmembrane region" description="Helical" evidence="1">
    <location>
        <begin position="312"/>
        <end position="337"/>
    </location>
</feature>
<dbReference type="GO" id="GO:0022857">
    <property type="term" value="F:transmembrane transporter activity"/>
    <property type="evidence" value="ECO:0007669"/>
    <property type="project" value="InterPro"/>
</dbReference>
<dbReference type="Gene3D" id="1.20.1250.20">
    <property type="entry name" value="MFS general substrate transporter like domains"/>
    <property type="match status" value="1"/>
</dbReference>
<dbReference type="Proteomes" id="UP000240880">
    <property type="component" value="Unassembled WGS sequence"/>
</dbReference>
<comment type="caution">
    <text evidence="3">The sequence shown here is derived from an EMBL/GenBank/DDBJ whole genome shotgun (WGS) entry which is preliminary data.</text>
</comment>
<gene>
    <name evidence="3" type="ORF">B9Q01_01870</name>
</gene>
<feature type="transmembrane region" description="Helical" evidence="1">
    <location>
        <begin position="137"/>
        <end position="159"/>
    </location>
</feature>
<feature type="transmembrane region" description="Helical" evidence="1">
    <location>
        <begin position="240"/>
        <end position="259"/>
    </location>
</feature>
<evidence type="ECO:0000313" key="3">
    <source>
        <dbReference type="EMBL" id="PSN84203.1"/>
    </source>
</evidence>
<feature type="transmembrane region" description="Helical" evidence="1">
    <location>
        <begin position="393"/>
        <end position="414"/>
    </location>
</feature>